<dbReference type="KEGG" id="fcy:FRACYDRAFT_247616"/>
<dbReference type="AlphaFoldDB" id="A0A1E7EVW0"/>
<evidence type="ECO:0000313" key="2">
    <source>
        <dbReference type="EMBL" id="OEU10006.1"/>
    </source>
</evidence>
<dbReference type="OrthoDB" id="48331at2759"/>
<keyword evidence="3" id="KW-1185">Reference proteome</keyword>
<feature type="compositionally biased region" description="Basic and acidic residues" evidence="1">
    <location>
        <begin position="209"/>
        <end position="222"/>
    </location>
</feature>
<feature type="compositionally biased region" description="Low complexity" evidence="1">
    <location>
        <begin position="182"/>
        <end position="196"/>
    </location>
</feature>
<dbReference type="Proteomes" id="UP000095751">
    <property type="component" value="Unassembled WGS sequence"/>
</dbReference>
<gene>
    <name evidence="2" type="ORF">FRACYDRAFT_247616</name>
</gene>
<protein>
    <submittedName>
        <fullName evidence="2">Uncharacterized protein</fullName>
    </submittedName>
</protein>
<reference evidence="2 3" key="1">
    <citation type="submission" date="2016-09" db="EMBL/GenBank/DDBJ databases">
        <title>Extensive genetic diversity and differential bi-allelic expression allows diatom success in the polar Southern Ocean.</title>
        <authorList>
            <consortium name="DOE Joint Genome Institute"/>
            <person name="Mock T."/>
            <person name="Otillar R.P."/>
            <person name="Strauss J."/>
            <person name="Dupont C."/>
            <person name="Frickenhaus S."/>
            <person name="Maumus F."/>
            <person name="Mcmullan M."/>
            <person name="Sanges R."/>
            <person name="Schmutz J."/>
            <person name="Toseland A."/>
            <person name="Valas R."/>
            <person name="Veluchamy A."/>
            <person name="Ward B.J."/>
            <person name="Allen A."/>
            <person name="Barry K."/>
            <person name="Falciatore A."/>
            <person name="Ferrante M."/>
            <person name="Fortunato A.E."/>
            <person name="Gloeckner G."/>
            <person name="Gruber A."/>
            <person name="Hipkin R."/>
            <person name="Janech M."/>
            <person name="Kroth P."/>
            <person name="Leese F."/>
            <person name="Lindquist E."/>
            <person name="Lyon B.R."/>
            <person name="Martin J."/>
            <person name="Mayer C."/>
            <person name="Parker M."/>
            <person name="Quesneville H."/>
            <person name="Raymond J."/>
            <person name="Uhlig C."/>
            <person name="Valentin K.U."/>
            <person name="Worden A.Z."/>
            <person name="Armbrust E.V."/>
            <person name="Bowler C."/>
            <person name="Green B."/>
            <person name="Moulton V."/>
            <person name="Van Oosterhout C."/>
            <person name="Grigoriev I."/>
        </authorList>
    </citation>
    <scope>NUCLEOTIDE SEQUENCE [LARGE SCALE GENOMIC DNA]</scope>
    <source>
        <strain evidence="2 3">CCMP1102</strain>
    </source>
</reference>
<dbReference type="InParanoid" id="A0A1E7EVW0"/>
<name>A0A1E7EVW0_9STRA</name>
<accession>A0A1E7EVW0</accession>
<feature type="region of interest" description="Disordered" evidence="1">
    <location>
        <begin position="182"/>
        <end position="233"/>
    </location>
</feature>
<feature type="compositionally biased region" description="Low complexity" evidence="1">
    <location>
        <begin position="223"/>
        <end position="233"/>
    </location>
</feature>
<evidence type="ECO:0000313" key="3">
    <source>
        <dbReference type="Proteomes" id="UP000095751"/>
    </source>
</evidence>
<proteinExistence type="predicted"/>
<sequence>MSDSFLKSMTFTTPGDFLDRDCDCEECDNIPIDIRNAIQKRKRLRLQTGPIKRTQQRTLINRHNIISSNKASSIITLWSISMPKNAEPLVEFGSSHRIVWVKRIGRRNKNGNNGSNNNNKCTANNDNNNSILQSIGRGIIGSSDEEKSRKYLNDFTEGNVFLVPSNGGKAIGWIHTSTAAAADGTNTGDVTDTSNDFLSNNYDDEGEEREVKKNDQEIEDNKNNNNNTNDDDNVLITNLTSTEDNNDGYAVLYVAKIPLDILQKAMLEAERSSPKY</sequence>
<dbReference type="EMBL" id="KV784373">
    <property type="protein sequence ID" value="OEU10006.1"/>
    <property type="molecule type" value="Genomic_DNA"/>
</dbReference>
<feature type="region of interest" description="Disordered" evidence="1">
    <location>
        <begin position="107"/>
        <end position="128"/>
    </location>
</feature>
<evidence type="ECO:0000256" key="1">
    <source>
        <dbReference type="SAM" id="MobiDB-lite"/>
    </source>
</evidence>
<feature type="compositionally biased region" description="Low complexity" evidence="1">
    <location>
        <begin position="110"/>
        <end position="128"/>
    </location>
</feature>
<organism evidence="2 3">
    <name type="scientific">Fragilariopsis cylindrus CCMP1102</name>
    <dbReference type="NCBI Taxonomy" id="635003"/>
    <lineage>
        <taxon>Eukaryota</taxon>
        <taxon>Sar</taxon>
        <taxon>Stramenopiles</taxon>
        <taxon>Ochrophyta</taxon>
        <taxon>Bacillariophyta</taxon>
        <taxon>Bacillariophyceae</taxon>
        <taxon>Bacillariophycidae</taxon>
        <taxon>Bacillariales</taxon>
        <taxon>Bacillariaceae</taxon>
        <taxon>Fragilariopsis</taxon>
    </lineage>
</organism>